<gene>
    <name evidence="1" type="ORF">CPELLU_LOCUS11297</name>
</gene>
<dbReference type="Proteomes" id="UP000789759">
    <property type="component" value="Unassembled WGS sequence"/>
</dbReference>
<sequence length="39" mass="4705">MLLDCFNLMDDFLYLQYNLNTNKVDYEFAKLVLLTEEVL</sequence>
<reference evidence="1" key="1">
    <citation type="submission" date="2021-06" db="EMBL/GenBank/DDBJ databases">
        <authorList>
            <person name="Kallberg Y."/>
            <person name="Tangrot J."/>
            <person name="Rosling A."/>
        </authorList>
    </citation>
    <scope>NUCLEOTIDE SEQUENCE</scope>
    <source>
        <strain evidence="1">FL966</strain>
    </source>
</reference>
<accession>A0A9N9ERW8</accession>
<organism evidence="1 2">
    <name type="scientific">Cetraspora pellucida</name>
    <dbReference type="NCBI Taxonomy" id="1433469"/>
    <lineage>
        <taxon>Eukaryota</taxon>
        <taxon>Fungi</taxon>
        <taxon>Fungi incertae sedis</taxon>
        <taxon>Mucoromycota</taxon>
        <taxon>Glomeromycotina</taxon>
        <taxon>Glomeromycetes</taxon>
        <taxon>Diversisporales</taxon>
        <taxon>Gigasporaceae</taxon>
        <taxon>Cetraspora</taxon>
    </lineage>
</organism>
<comment type="caution">
    <text evidence="1">The sequence shown here is derived from an EMBL/GenBank/DDBJ whole genome shotgun (WGS) entry which is preliminary data.</text>
</comment>
<name>A0A9N9ERW8_9GLOM</name>
<keyword evidence="2" id="KW-1185">Reference proteome</keyword>
<dbReference type="EMBL" id="CAJVQA010009902">
    <property type="protein sequence ID" value="CAG8691040.1"/>
    <property type="molecule type" value="Genomic_DNA"/>
</dbReference>
<protein>
    <submittedName>
        <fullName evidence="1">22193_t:CDS:1</fullName>
    </submittedName>
</protein>
<evidence type="ECO:0000313" key="1">
    <source>
        <dbReference type="EMBL" id="CAG8691040.1"/>
    </source>
</evidence>
<evidence type="ECO:0000313" key="2">
    <source>
        <dbReference type="Proteomes" id="UP000789759"/>
    </source>
</evidence>
<dbReference type="AlphaFoldDB" id="A0A9N9ERW8"/>
<proteinExistence type="predicted"/>